<organism evidence="2 3">
    <name type="scientific">Acinetobacter modestus</name>
    <dbReference type="NCBI Taxonomy" id="1776740"/>
    <lineage>
        <taxon>Bacteria</taxon>
        <taxon>Pseudomonadati</taxon>
        <taxon>Pseudomonadota</taxon>
        <taxon>Gammaproteobacteria</taxon>
        <taxon>Moraxellales</taxon>
        <taxon>Moraxellaceae</taxon>
        <taxon>Acinetobacter</taxon>
    </lineage>
</organism>
<dbReference type="HOGENOM" id="CLU_050177_0_0_6"/>
<dbReference type="eggNOG" id="ENOG5033357">
    <property type="taxonomic scope" value="Bacteria"/>
</dbReference>
<dbReference type="AlphaFoldDB" id="N9M6L7"/>
<gene>
    <name evidence="2" type="ORF">F900_00463</name>
</gene>
<proteinExistence type="predicted"/>
<dbReference type="EMBL" id="APRP01000005">
    <property type="protein sequence ID" value="ENX04124.1"/>
    <property type="molecule type" value="Genomic_DNA"/>
</dbReference>
<sequence>MAVRSSNDIINEITIPEQLPSKCSEKDSESSLSDGLNTVHVEANNIFSDISDAPDDYDTASLSDELIQYNAVSSTHIIKPVCKAIQQVFHCIHAVEYTINHDASCIYTARSILPALPNRWISNSDDQLYRLQQLIEHSDLLKNILEDYDCEHLRCVSKALVEIEHLYPELITRFNTPQDIISVIRSDSTCEYMSVAEGMNRFQAAIHKECTCREFKEAQRERNRRAQRNFTTGIQYLDTLLKQHSRLLVIRLDLHQPKRPITLAEFKRFHGVFLQKLRRRKKVKLLGYIWKLEYGIHTEFHYHFIFFLDGREHARDILLGQMMGEIWNQVAGENHCYFNCNDPKYQKRFSTSAVGRLERNDPIKYNALLKVIRYFCKKDQFNIHRNCLNTKTFDTGRPFYVKKHMGRPSLKK</sequence>
<name>N9M6L7_9GAMM</name>
<protein>
    <recommendedName>
        <fullName evidence="1">YagK/YfjJ C-terminal domain-containing protein</fullName>
    </recommendedName>
</protein>
<dbReference type="RefSeq" id="WP_005214782.1">
    <property type="nucleotide sequence ID" value="NZ_KB850089.1"/>
</dbReference>
<dbReference type="STRING" id="1217705.F900_00463"/>
<dbReference type="PATRIC" id="fig|1217705.3.peg.438"/>
<accession>N9M6L7</accession>
<evidence type="ECO:0000313" key="2">
    <source>
        <dbReference type="EMBL" id="ENX04124.1"/>
    </source>
</evidence>
<dbReference type="InterPro" id="IPR057271">
    <property type="entry name" value="YagK_YfjJ_C"/>
</dbReference>
<evidence type="ECO:0000259" key="1">
    <source>
        <dbReference type="Pfam" id="PF11726"/>
    </source>
</evidence>
<feature type="domain" description="YagK/YfjJ C-terminal" evidence="1">
    <location>
        <begin position="241"/>
        <end position="384"/>
    </location>
</feature>
<dbReference type="Pfam" id="PF11726">
    <property type="entry name" value="YagK_YfjJ_C"/>
    <property type="match status" value="1"/>
</dbReference>
<reference evidence="2 3" key="1">
    <citation type="submission" date="2013-02" db="EMBL/GenBank/DDBJ databases">
        <title>The Genome Sequence of Acinetobacter sp. ANC 3862.</title>
        <authorList>
            <consortium name="The Broad Institute Genome Sequencing Platform"/>
            <consortium name="The Broad Institute Genome Sequencing Center for Infectious Disease"/>
            <person name="Cerqueira G."/>
            <person name="Feldgarden M."/>
            <person name="Courvalin P."/>
            <person name="Perichon B."/>
            <person name="Grillot-Courvalin C."/>
            <person name="Clermont D."/>
            <person name="Rocha E."/>
            <person name="Yoon E.-J."/>
            <person name="Nemec A."/>
            <person name="Walker B."/>
            <person name="Young S.K."/>
            <person name="Zeng Q."/>
            <person name="Gargeya S."/>
            <person name="Fitzgerald M."/>
            <person name="Haas B."/>
            <person name="Abouelleil A."/>
            <person name="Alvarado L."/>
            <person name="Arachchi H.M."/>
            <person name="Berlin A.M."/>
            <person name="Chapman S.B."/>
            <person name="Dewar J."/>
            <person name="Goldberg J."/>
            <person name="Griggs A."/>
            <person name="Gujja S."/>
            <person name="Hansen M."/>
            <person name="Howarth C."/>
            <person name="Imamovic A."/>
            <person name="Larimer J."/>
            <person name="McCowan C."/>
            <person name="Murphy C."/>
            <person name="Neiman D."/>
            <person name="Pearson M."/>
            <person name="Priest M."/>
            <person name="Roberts A."/>
            <person name="Saif S."/>
            <person name="Shea T."/>
            <person name="Sisk P."/>
            <person name="Sykes S."/>
            <person name="Wortman J."/>
            <person name="Nusbaum C."/>
            <person name="Birren B."/>
        </authorList>
    </citation>
    <scope>NUCLEOTIDE SEQUENCE [LARGE SCALE GENOMIC DNA]</scope>
    <source>
        <strain evidence="2 3">ANC 3862</strain>
    </source>
</reference>
<evidence type="ECO:0000313" key="3">
    <source>
        <dbReference type="Proteomes" id="UP000013248"/>
    </source>
</evidence>
<comment type="caution">
    <text evidence="2">The sequence shown here is derived from an EMBL/GenBank/DDBJ whole genome shotgun (WGS) entry which is preliminary data.</text>
</comment>
<dbReference type="Proteomes" id="UP000013248">
    <property type="component" value="Unassembled WGS sequence"/>
</dbReference>